<dbReference type="EMBL" id="HBUF01557927">
    <property type="protein sequence ID" value="CAG6760911.1"/>
    <property type="molecule type" value="Transcribed_RNA"/>
</dbReference>
<sequence>MSPMPLRHEKDPCPTEPAMPFLSYPLNVDPQSQSLHHPPLKTSSLLKNLTTKPSWTVNLRVSNTQTSLPLTAALTKPVKTPPTTPNPTRTTPLLPPNQEYLRLQPPPPQLPPKHRNSIPSCPQPVAQRPRTRKHQTVALQTVLAFQTALQPAAALQTLQNVRVVLATAPSPPTVWKMQGIHTAHLAVIVETLS</sequence>
<dbReference type="EMBL" id="HBUF01098801">
    <property type="protein sequence ID" value="CAG6637518.1"/>
    <property type="molecule type" value="Transcribed_RNA"/>
</dbReference>
<name>A0A8D8QUI4_9HEMI</name>
<dbReference type="EMBL" id="HBUF01098800">
    <property type="protein sequence ID" value="CAG6637513.1"/>
    <property type="molecule type" value="Transcribed_RNA"/>
</dbReference>
<dbReference type="EMBL" id="HBUF01098804">
    <property type="protein sequence ID" value="CAG6637534.1"/>
    <property type="molecule type" value="Transcribed_RNA"/>
</dbReference>
<proteinExistence type="predicted"/>
<organism evidence="2">
    <name type="scientific">Cacopsylla melanoneura</name>
    <dbReference type="NCBI Taxonomy" id="428564"/>
    <lineage>
        <taxon>Eukaryota</taxon>
        <taxon>Metazoa</taxon>
        <taxon>Ecdysozoa</taxon>
        <taxon>Arthropoda</taxon>
        <taxon>Hexapoda</taxon>
        <taxon>Insecta</taxon>
        <taxon>Pterygota</taxon>
        <taxon>Neoptera</taxon>
        <taxon>Paraneoptera</taxon>
        <taxon>Hemiptera</taxon>
        <taxon>Sternorrhyncha</taxon>
        <taxon>Psylloidea</taxon>
        <taxon>Psyllidae</taxon>
        <taxon>Psyllinae</taxon>
        <taxon>Cacopsylla</taxon>
    </lineage>
</organism>
<accession>A0A8D8QUI4</accession>
<protein>
    <submittedName>
        <fullName evidence="2">Uncharacterized protein</fullName>
    </submittedName>
</protein>
<evidence type="ECO:0000256" key="1">
    <source>
        <dbReference type="SAM" id="MobiDB-lite"/>
    </source>
</evidence>
<reference evidence="2" key="1">
    <citation type="submission" date="2021-05" db="EMBL/GenBank/DDBJ databases">
        <authorList>
            <person name="Alioto T."/>
            <person name="Alioto T."/>
            <person name="Gomez Garrido J."/>
        </authorList>
    </citation>
    <scope>NUCLEOTIDE SEQUENCE</scope>
</reference>
<evidence type="ECO:0000313" key="2">
    <source>
        <dbReference type="EMBL" id="CAG6637529.1"/>
    </source>
</evidence>
<dbReference type="EMBL" id="HBUF01219563">
    <property type="protein sequence ID" value="CAG6668783.1"/>
    <property type="molecule type" value="Transcribed_RNA"/>
</dbReference>
<dbReference type="EMBL" id="HBUF01098802">
    <property type="protein sequence ID" value="CAG6637523.1"/>
    <property type="molecule type" value="Transcribed_RNA"/>
</dbReference>
<dbReference type="EMBL" id="HBUF01098805">
    <property type="protein sequence ID" value="CAG6637539.1"/>
    <property type="molecule type" value="Transcribed_RNA"/>
</dbReference>
<dbReference type="AlphaFoldDB" id="A0A8D8QUI4"/>
<dbReference type="EMBL" id="HBUF01098803">
    <property type="protein sequence ID" value="CAG6637529.1"/>
    <property type="molecule type" value="Transcribed_RNA"/>
</dbReference>
<dbReference type="EMBL" id="HBUF01557925">
    <property type="protein sequence ID" value="CAG6760908.1"/>
    <property type="molecule type" value="Transcribed_RNA"/>
</dbReference>
<feature type="region of interest" description="Disordered" evidence="1">
    <location>
        <begin position="73"/>
        <end position="129"/>
    </location>
</feature>